<dbReference type="SUPFAM" id="SSF48726">
    <property type="entry name" value="Immunoglobulin"/>
    <property type="match status" value="2"/>
</dbReference>
<keyword evidence="6" id="KW-1185">Reference proteome</keyword>
<dbReference type="InterPro" id="IPR013783">
    <property type="entry name" value="Ig-like_fold"/>
</dbReference>
<proteinExistence type="predicted"/>
<dbReference type="InterPro" id="IPR013106">
    <property type="entry name" value="Ig_V-set"/>
</dbReference>
<evidence type="ECO:0000256" key="2">
    <source>
        <dbReference type="ARBA" id="ARBA00023319"/>
    </source>
</evidence>
<accession>A0A8C5B8L6</accession>
<dbReference type="GeneTree" id="ENSGT00940000161517"/>
<evidence type="ECO:0000256" key="1">
    <source>
        <dbReference type="ARBA" id="ARBA00023157"/>
    </source>
</evidence>
<evidence type="ECO:0000313" key="6">
    <source>
        <dbReference type="Proteomes" id="UP000694546"/>
    </source>
</evidence>
<evidence type="ECO:0000313" key="5">
    <source>
        <dbReference type="Ensembl" id="ENSGMOP00000043105.1"/>
    </source>
</evidence>
<dbReference type="SMART" id="SM00407">
    <property type="entry name" value="IGc1"/>
    <property type="match status" value="1"/>
</dbReference>
<feature type="chain" id="PRO_5034314309" description="Ig-like domain-containing protein" evidence="3">
    <location>
        <begin position="21"/>
        <end position="240"/>
    </location>
</feature>
<dbReference type="AlphaFoldDB" id="A0A8C5B8L6"/>
<dbReference type="Pfam" id="PF07686">
    <property type="entry name" value="V-set"/>
    <property type="match status" value="1"/>
</dbReference>
<dbReference type="Proteomes" id="UP000694546">
    <property type="component" value="Chromosome 5"/>
</dbReference>
<dbReference type="InterPro" id="IPR036179">
    <property type="entry name" value="Ig-like_dom_sf"/>
</dbReference>
<protein>
    <recommendedName>
        <fullName evidence="4">Ig-like domain-containing protein</fullName>
    </recommendedName>
</protein>
<dbReference type="PROSITE" id="PS00290">
    <property type="entry name" value="IG_MHC"/>
    <property type="match status" value="1"/>
</dbReference>
<reference evidence="5" key="1">
    <citation type="submission" date="2025-08" db="UniProtKB">
        <authorList>
            <consortium name="Ensembl"/>
        </authorList>
    </citation>
    <scope>IDENTIFICATION</scope>
</reference>
<feature type="domain" description="Ig-like" evidence="4">
    <location>
        <begin position="136"/>
        <end position="234"/>
    </location>
</feature>
<dbReference type="FunFam" id="2.60.40.10:FF:000283">
    <property type="entry name" value="Immunoglobulin kappa constant"/>
    <property type="match status" value="1"/>
</dbReference>
<dbReference type="InterPro" id="IPR003597">
    <property type="entry name" value="Ig_C1-set"/>
</dbReference>
<dbReference type="InterPro" id="IPR050150">
    <property type="entry name" value="IgV_Light_Chain"/>
</dbReference>
<dbReference type="Gene3D" id="2.60.40.10">
    <property type="entry name" value="Immunoglobulins"/>
    <property type="match status" value="2"/>
</dbReference>
<dbReference type="PANTHER" id="PTHR23267">
    <property type="entry name" value="IMMUNOGLOBULIN LIGHT CHAIN"/>
    <property type="match status" value="1"/>
</dbReference>
<sequence length="240" mass="25021">MAFSTSTIAALMLTLQGLEAALVLTQEKTLSVNRGANVKISCTETDSSSNYVLTWYQQKSGSPPKYLLATTGSRASGIPSRFTGSGTTNDKTEYLLINGIQEEDEATYYCACVGCGANHRFGGGTEVILAGSPSPPSLELMVATQPPVPGLGGPTLVCLAKGFHPAGAALSWSEDGASVRGEEVRGGVAQRQPDGSYSLSSALLLPSTRWRSGHTFTCHVSHSALSSPLSKSVSSQQCSL</sequence>
<name>A0A8C5B8L6_GADMO</name>
<organism evidence="5 6">
    <name type="scientific">Gadus morhua</name>
    <name type="common">Atlantic cod</name>
    <dbReference type="NCBI Taxonomy" id="8049"/>
    <lineage>
        <taxon>Eukaryota</taxon>
        <taxon>Metazoa</taxon>
        <taxon>Chordata</taxon>
        <taxon>Craniata</taxon>
        <taxon>Vertebrata</taxon>
        <taxon>Euteleostomi</taxon>
        <taxon>Actinopterygii</taxon>
        <taxon>Neopterygii</taxon>
        <taxon>Teleostei</taxon>
        <taxon>Neoteleostei</taxon>
        <taxon>Acanthomorphata</taxon>
        <taxon>Zeiogadaria</taxon>
        <taxon>Gadariae</taxon>
        <taxon>Gadiformes</taxon>
        <taxon>Gadoidei</taxon>
        <taxon>Gadidae</taxon>
        <taxon>Gadus</taxon>
    </lineage>
</organism>
<keyword evidence="1" id="KW-1015">Disulfide bond</keyword>
<feature type="signal peptide" evidence="3">
    <location>
        <begin position="1"/>
        <end position="20"/>
    </location>
</feature>
<dbReference type="Pfam" id="PF07654">
    <property type="entry name" value="C1-set"/>
    <property type="match status" value="1"/>
</dbReference>
<dbReference type="CDD" id="cd00098">
    <property type="entry name" value="IgC1"/>
    <property type="match status" value="1"/>
</dbReference>
<reference evidence="5" key="2">
    <citation type="submission" date="2025-09" db="UniProtKB">
        <authorList>
            <consortium name="Ensembl"/>
        </authorList>
    </citation>
    <scope>IDENTIFICATION</scope>
</reference>
<dbReference type="SMART" id="SM00406">
    <property type="entry name" value="IGv"/>
    <property type="match status" value="1"/>
</dbReference>
<keyword evidence="2" id="KW-0393">Immunoglobulin domain</keyword>
<feature type="domain" description="Ig-like" evidence="4">
    <location>
        <begin position="20"/>
        <end position="110"/>
    </location>
</feature>
<evidence type="ECO:0000256" key="3">
    <source>
        <dbReference type="SAM" id="SignalP"/>
    </source>
</evidence>
<dbReference type="InterPro" id="IPR003006">
    <property type="entry name" value="Ig/MHC_CS"/>
</dbReference>
<dbReference type="InterPro" id="IPR007110">
    <property type="entry name" value="Ig-like_dom"/>
</dbReference>
<evidence type="ECO:0000259" key="4">
    <source>
        <dbReference type="PROSITE" id="PS50835"/>
    </source>
</evidence>
<dbReference type="Ensembl" id="ENSGMOT00000047211.1">
    <property type="protein sequence ID" value="ENSGMOP00000043105.1"/>
    <property type="gene ID" value="ENSGMOG00000029140.1"/>
</dbReference>
<dbReference type="PROSITE" id="PS50835">
    <property type="entry name" value="IG_LIKE"/>
    <property type="match status" value="2"/>
</dbReference>
<keyword evidence="3" id="KW-0732">Signal</keyword>
<dbReference type="SMART" id="SM00409">
    <property type="entry name" value="IG"/>
    <property type="match status" value="1"/>
</dbReference>
<dbReference type="InterPro" id="IPR003599">
    <property type="entry name" value="Ig_sub"/>
</dbReference>